<keyword evidence="5 7" id="KW-0472">Membrane</keyword>
<name>A0A0K1PS66_9BACT</name>
<gene>
    <name evidence="8" type="ORF">AKJ09_02638</name>
</gene>
<dbReference type="InterPro" id="IPR045232">
    <property type="entry name" value="FAM234"/>
</dbReference>
<comment type="subcellular location">
    <subcellularLocation>
        <location evidence="1">Membrane</location>
        <topology evidence="1">Single-pass membrane protein</topology>
    </subcellularLocation>
</comment>
<evidence type="ECO:0000256" key="4">
    <source>
        <dbReference type="ARBA" id="ARBA00022989"/>
    </source>
</evidence>
<reference evidence="8 9" key="1">
    <citation type="submission" date="2015-08" db="EMBL/GenBank/DDBJ databases">
        <authorList>
            <person name="Babu N.S."/>
            <person name="Beckwith C.J."/>
            <person name="Beseler K.G."/>
            <person name="Brison A."/>
            <person name="Carone J.V."/>
            <person name="Caskin T.P."/>
            <person name="Diamond M."/>
            <person name="Durham M.E."/>
            <person name="Foxe J.M."/>
            <person name="Go M."/>
            <person name="Henderson B.A."/>
            <person name="Jones I.B."/>
            <person name="McGettigan J.A."/>
            <person name="Micheletti S.J."/>
            <person name="Nasrallah M.E."/>
            <person name="Ortiz D."/>
            <person name="Piller C.R."/>
            <person name="Privatt S.R."/>
            <person name="Schneider S.L."/>
            <person name="Sharp S."/>
            <person name="Smith T.C."/>
            <person name="Stanton J.D."/>
            <person name="Ullery H.E."/>
            <person name="Wilson R.J."/>
            <person name="Serrano M.G."/>
            <person name="Buck G."/>
            <person name="Lee V."/>
            <person name="Wang Y."/>
            <person name="Carvalho R."/>
            <person name="Voegtly L."/>
            <person name="Shi R."/>
            <person name="Duckworth R."/>
            <person name="Johnson A."/>
            <person name="Loviza R."/>
            <person name="Walstead R."/>
            <person name="Shah Z."/>
            <person name="Kiflezghi M."/>
            <person name="Wade K."/>
            <person name="Ball S.L."/>
            <person name="Bradley K.W."/>
            <person name="Asai D.J."/>
            <person name="Bowman C.A."/>
            <person name="Russell D.A."/>
            <person name="Pope W.H."/>
            <person name="Jacobs-Sera D."/>
            <person name="Hendrix R.W."/>
            <person name="Hatfull G.F."/>
        </authorList>
    </citation>
    <scope>NUCLEOTIDE SEQUENCE [LARGE SCALE GENOMIC DNA]</scope>
    <source>
        <strain evidence="8 9">DSM 27648</strain>
    </source>
</reference>
<keyword evidence="3" id="KW-0732">Signal</keyword>
<dbReference type="AlphaFoldDB" id="A0A0K1PS66"/>
<evidence type="ECO:0000256" key="5">
    <source>
        <dbReference type="ARBA" id="ARBA00023136"/>
    </source>
</evidence>
<feature type="region of interest" description="Disordered" evidence="6">
    <location>
        <begin position="63"/>
        <end position="82"/>
    </location>
</feature>
<evidence type="ECO:0000313" key="8">
    <source>
        <dbReference type="EMBL" id="AKU95974.1"/>
    </source>
</evidence>
<protein>
    <submittedName>
        <fullName evidence="8">Cell surface protein</fullName>
    </submittedName>
</protein>
<keyword evidence="2 7" id="KW-0812">Transmembrane</keyword>
<evidence type="ECO:0000256" key="3">
    <source>
        <dbReference type="ARBA" id="ARBA00022729"/>
    </source>
</evidence>
<dbReference type="KEGG" id="llu:AKJ09_02638"/>
<dbReference type="Gene3D" id="2.130.10.130">
    <property type="entry name" value="Integrin alpha, N-terminal"/>
    <property type="match status" value="2"/>
</dbReference>
<sequence length="603" mass="63325">MGMKRTRGSLGGVGRIVGTVGFTIAAFGAAFACGSSADDDAGGPGTNGSTDPRQGTVLEDGAVAPTSACPSENGTAPVQKPTFVRNVKTQETGWFASPAVVDLDGDGKPEIIAALYSTLVFDGSGKQLAKGTSTKGRVYAPHVVADLDGDGKPEIVVGGNEGTVAAYEYTNGALQPKWMASTTSGGQSPEARGMAAGDLDGDGKLEIVVTTTNTSNTGSQVFVFEGSDGKLFAPAGKTGSWPRYNQLAPGDKDWNGVGNHGYGCYGENVGIGNMDDDPDLEIVVTYDNHQINVFDPDGESLLASDWYTNPLTDQLGKRMGWGQFIRWADPVIEDNHYHGHLDPWPEVTKTMWLQWTASPPNVVDIDGDGKNEVVGIPNAEMKEPYETQGYAFMVLESAQGGGARSARRKAGFETLPMSDKPAVRADDDYYPPSGIPAPTTVNIVGDARPEIVAPINDGYVYAIGPDGTRLWRYDFAQGKAKTFASEVAVADLNKDGTPELVFGVYSLDANGGRLVVLANTGSLLFDVPLPDQGTNGNGIGVPASPTIADLDGDGQLEILVQTFDHGIDVFTVPGSGTACTPWPTGRGSYLRAGHPETPAPKRP</sequence>
<dbReference type="Proteomes" id="UP000064967">
    <property type="component" value="Chromosome"/>
</dbReference>
<dbReference type="Pfam" id="PF13517">
    <property type="entry name" value="FG-GAP_3"/>
    <property type="match status" value="1"/>
</dbReference>
<evidence type="ECO:0000313" key="9">
    <source>
        <dbReference type="Proteomes" id="UP000064967"/>
    </source>
</evidence>
<feature type="transmembrane region" description="Helical" evidence="7">
    <location>
        <begin position="12"/>
        <end position="32"/>
    </location>
</feature>
<evidence type="ECO:0000256" key="2">
    <source>
        <dbReference type="ARBA" id="ARBA00022692"/>
    </source>
</evidence>
<accession>A0A0K1PS66</accession>
<proteinExistence type="predicted"/>
<dbReference type="PROSITE" id="PS51257">
    <property type="entry name" value="PROKAR_LIPOPROTEIN"/>
    <property type="match status" value="1"/>
</dbReference>
<dbReference type="PATRIC" id="fig|1391654.3.peg.2672"/>
<evidence type="ECO:0000256" key="6">
    <source>
        <dbReference type="SAM" id="MobiDB-lite"/>
    </source>
</evidence>
<dbReference type="SUPFAM" id="SSF69318">
    <property type="entry name" value="Integrin alpha N-terminal domain"/>
    <property type="match status" value="2"/>
</dbReference>
<keyword evidence="9" id="KW-1185">Reference proteome</keyword>
<evidence type="ECO:0000256" key="1">
    <source>
        <dbReference type="ARBA" id="ARBA00004167"/>
    </source>
</evidence>
<keyword evidence="4 7" id="KW-1133">Transmembrane helix</keyword>
<organism evidence="8 9">
    <name type="scientific">Labilithrix luteola</name>
    <dbReference type="NCBI Taxonomy" id="1391654"/>
    <lineage>
        <taxon>Bacteria</taxon>
        <taxon>Pseudomonadati</taxon>
        <taxon>Myxococcota</taxon>
        <taxon>Polyangia</taxon>
        <taxon>Polyangiales</taxon>
        <taxon>Labilitrichaceae</taxon>
        <taxon>Labilithrix</taxon>
    </lineage>
</organism>
<evidence type="ECO:0000256" key="7">
    <source>
        <dbReference type="SAM" id="Phobius"/>
    </source>
</evidence>
<dbReference type="PANTHER" id="PTHR21419:SF23">
    <property type="entry name" value="PROTEIN DEFECTIVE IN EXINE FORMATION 1"/>
    <property type="match status" value="1"/>
</dbReference>
<dbReference type="EMBL" id="CP012333">
    <property type="protein sequence ID" value="AKU95974.1"/>
    <property type="molecule type" value="Genomic_DNA"/>
</dbReference>
<dbReference type="STRING" id="1391654.AKJ09_02638"/>
<dbReference type="InterPro" id="IPR013517">
    <property type="entry name" value="FG-GAP"/>
</dbReference>
<dbReference type="InterPro" id="IPR028994">
    <property type="entry name" value="Integrin_alpha_N"/>
</dbReference>
<dbReference type="PANTHER" id="PTHR21419">
    <property type="match status" value="1"/>
</dbReference>
<dbReference type="GO" id="GO:0016020">
    <property type="term" value="C:membrane"/>
    <property type="evidence" value="ECO:0007669"/>
    <property type="project" value="UniProtKB-SubCell"/>
</dbReference>